<dbReference type="Gene3D" id="3.40.630.30">
    <property type="match status" value="1"/>
</dbReference>
<evidence type="ECO:0000313" key="3">
    <source>
        <dbReference type="EMBL" id="TRW25432.1"/>
    </source>
</evidence>
<gene>
    <name evidence="2" type="ORF">BBG48_001160</name>
    <name evidence="3" type="ORF">FL857_07365</name>
</gene>
<dbReference type="RefSeq" id="WP_068911784.1">
    <property type="nucleotide sequence ID" value="NZ_MBEW02000001.1"/>
</dbReference>
<keyword evidence="2" id="KW-0808">Transferase</keyword>
<reference evidence="2" key="2">
    <citation type="submission" date="2018-07" db="EMBL/GenBank/DDBJ databases">
        <authorList>
            <person name="Quirk P.G."/>
            <person name="Krulwich T.A."/>
        </authorList>
    </citation>
    <scope>NUCLEOTIDE SEQUENCE</scope>
    <source>
        <strain evidence="2">CCRI-22567</strain>
    </source>
</reference>
<dbReference type="STRING" id="1871336.BBG48_01430"/>
<feature type="domain" description="N-acetyltransferase" evidence="1">
    <location>
        <begin position="12"/>
        <end position="170"/>
    </location>
</feature>
<evidence type="ECO:0000259" key="1">
    <source>
        <dbReference type="PROSITE" id="PS51186"/>
    </source>
</evidence>
<dbReference type="OrthoDB" id="9795206at2"/>
<comment type="caution">
    <text evidence="2">The sequence shown here is derived from an EMBL/GenBank/DDBJ whole genome shotgun (WGS) entry which is preliminary data.</text>
</comment>
<dbReference type="CDD" id="cd04301">
    <property type="entry name" value="NAT_SF"/>
    <property type="match status" value="1"/>
</dbReference>
<dbReference type="AlphaFoldDB" id="A0A371IPD7"/>
<dbReference type="PANTHER" id="PTHR43415:SF3">
    <property type="entry name" value="GNAT-FAMILY ACETYLTRANSFERASE"/>
    <property type="match status" value="1"/>
</dbReference>
<dbReference type="Pfam" id="PF13302">
    <property type="entry name" value="Acetyltransf_3"/>
    <property type="match status" value="1"/>
</dbReference>
<dbReference type="InterPro" id="IPR000182">
    <property type="entry name" value="GNAT_dom"/>
</dbReference>
<name>A0A371IPD7_9FIRM</name>
<sequence>MNIFIDETGKKVKLKNMRVSQVKQMTQWGSHKDRLFADYDFPKFENDEIIRWFKVKSTGNRAIVAITDFYGEVVGYISLRKIRTFFKTAEFGVVLNPDKIENGYGTDALNTLAKWFFNKLKYKKLYLTVAKYNDRAYRIYKKMGFEALKFTEESFDNYEINPLSDDKYKSISKYFTVKRGGIFVSCIKMQLTREKFEESKYLKNYI</sequence>
<dbReference type="GO" id="GO:0016747">
    <property type="term" value="F:acyltransferase activity, transferring groups other than amino-acyl groups"/>
    <property type="evidence" value="ECO:0007669"/>
    <property type="project" value="InterPro"/>
</dbReference>
<evidence type="ECO:0000313" key="4">
    <source>
        <dbReference type="Proteomes" id="UP000093352"/>
    </source>
</evidence>
<protein>
    <submittedName>
        <fullName evidence="2 3">N-acetyltransferase</fullName>
    </submittedName>
</protein>
<dbReference type="PROSITE" id="PS51186">
    <property type="entry name" value="GNAT"/>
    <property type="match status" value="1"/>
</dbReference>
<dbReference type="Proteomes" id="UP000093352">
    <property type="component" value="Unassembled WGS sequence"/>
</dbReference>
<dbReference type="Proteomes" id="UP000319424">
    <property type="component" value="Unassembled WGS sequence"/>
</dbReference>
<organism evidence="2 4">
    <name type="scientific">Criibacterium bergeronii</name>
    <dbReference type="NCBI Taxonomy" id="1871336"/>
    <lineage>
        <taxon>Bacteria</taxon>
        <taxon>Bacillati</taxon>
        <taxon>Bacillota</taxon>
        <taxon>Clostridia</taxon>
        <taxon>Peptostreptococcales</taxon>
        <taxon>Filifactoraceae</taxon>
        <taxon>Criibacterium</taxon>
    </lineage>
</organism>
<dbReference type="SUPFAM" id="SSF55729">
    <property type="entry name" value="Acyl-CoA N-acyltransferases (Nat)"/>
    <property type="match status" value="1"/>
</dbReference>
<keyword evidence="4" id="KW-1185">Reference proteome</keyword>
<evidence type="ECO:0000313" key="5">
    <source>
        <dbReference type="Proteomes" id="UP000319424"/>
    </source>
</evidence>
<evidence type="ECO:0000313" key="2">
    <source>
        <dbReference type="EMBL" id="RDY22354.1"/>
    </source>
</evidence>
<dbReference type="InterPro" id="IPR016181">
    <property type="entry name" value="Acyl_CoA_acyltransferase"/>
</dbReference>
<reference evidence="3 5" key="3">
    <citation type="submission" date="2019-07" db="EMBL/GenBank/DDBJ databases">
        <title>Criibacterium bergeronii gen. nov., sp. nov. isolated from human clinical samples.</title>
        <authorList>
            <person name="Maheux A.F."/>
            <person name="Boudreau D.K."/>
            <person name="Berube E."/>
            <person name="Brodeur S."/>
            <person name="Bernard K.A."/>
            <person name="Abed J.Y."/>
            <person name="Ducrey E."/>
            <person name="Guay E.F."/>
            <person name="Raymond F."/>
            <person name="Corbeil J."/>
            <person name="Domingo M.-C."/>
            <person name="Roy P.H."/>
            <person name="Boissinot M."/>
            <person name="Tocheva E.I."/>
            <person name="Omar R.F."/>
        </authorList>
    </citation>
    <scope>NUCLEOTIDE SEQUENCE [LARGE SCALE GENOMIC DNA]</scope>
    <source>
        <strain evidence="3 5">CCRI-24246</strain>
    </source>
</reference>
<dbReference type="EMBL" id="MBEW02000001">
    <property type="protein sequence ID" value="RDY22354.1"/>
    <property type="molecule type" value="Genomic_DNA"/>
</dbReference>
<dbReference type="PANTHER" id="PTHR43415">
    <property type="entry name" value="SPERMIDINE N(1)-ACETYLTRANSFERASE"/>
    <property type="match status" value="1"/>
</dbReference>
<reference evidence="2 4" key="1">
    <citation type="journal article" date="2016" name="Genome Announc.">
        <title>Draft Genome Sequence of Criibacterium bergeronii gen. nov., sp. nov., Strain CCRI-22567T, Isolated from a Vaginal Sample from a Woman with Bacterial Vaginosis.</title>
        <authorList>
            <person name="Maheux A.F."/>
            <person name="Berube E."/>
            <person name="Boudreau D.K."/>
            <person name="Raymond F."/>
            <person name="Corbeil J."/>
            <person name="Roy P.H."/>
            <person name="Boissinot M."/>
            <person name="Omar R.F."/>
        </authorList>
    </citation>
    <scope>NUCLEOTIDE SEQUENCE [LARGE SCALE GENOMIC DNA]</scope>
    <source>
        <strain evidence="2 4">CCRI-22567</strain>
    </source>
</reference>
<accession>A0A371IPD7</accession>
<proteinExistence type="predicted"/>
<dbReference type="EMBL" id="VJXW01000010">
    <property type="protein sequence ID" value="TRW25432.1"/>
    <property type="molecule type" value="Genomic_DNA"/>
</dbReference>